<dbReference type="InterPro" id="IPR027278">
    <property type="entry name" value="ACCD_DCysDesulf"/>
</dbReference>
<dbReference type="AlphaFoldDB" id="A0A2T4GKJ8"/>
<evidence type="ECO:0000256" key="1">
    <source>
        <dbReference type="ARBA" id="ARBA00001132"/>
    </source>
</evidence>
<evidence type="ECO:0000256" key="4">
    <source>
        <dbReference type="ARBA" id="ARBA00022801"/>
    </source>
</evidence>
<organism evidence="8 9">
    <name type="scientific">Fusarium culmorum</name>
    <dbReference type="NCBI Taxonomy" id="5516"/>
    <lineage>
        <taxon>Eukaryota</taxon>
        <taxon>Fungi</taxon>
        <taxon>Dikarya</taxon>
        <taxon>Ascomycota</taxon>
        <taxon>Pezizomycotina</taxon>
        <taxon>Sordariomycetes</taxon>
        <taxon>Hypocreomycetidae</taxon>
        <taxon>Hypocreales</taxon>
        <taxon>Nectriaceae</taxon>
        <taxon>Fusarium</taxon>
    </lineage>
</organism>
<dbReference type="GO" id="GO:0008660">
    <property type="term" value="F:1-aminocyclopropane-1-carboxylate deaminase activity"/>
    <property type="evidence" value="ECO:0007669"/>
    <property type="project" value="UniProtKB-EC"/>
</dbReference>
<comment type="catalytic activity">
    <reaction evidence="1">
        <text>1-aminocyclopropane-1-carboxylate + H2O = 2-oxobutanoate + NH4(+)</text>
        <dbReference type="Rhea" id="RHEA:16933"/>
        <dbReference type="ChEBI" id="CHEBI:15377"/>
        <dbReference type="ChEBI" id="CHEBI:16763"/>
        <dbReference type="ChEBI" id="CHEBI:28938"/>
        <dbReference type="ChEBI" id="CHEBI:58360"/>
        <dbReference type="EC" id="3.5.99.7"/>
    </reaction>
</comment>
<dbReference type="EMBL" id="PVEM01000012">
    <property type="protein sequence ID" value="PTD04035.1"/>
    <property type="molecule type" value="Genomic_DNA"/>
</dbReference>
<dbReference type="GO" id="GO:0030170">
    <property type="term" value="F:pyridoxal phosphate binding"/>
    <property type="evidence" value="ECO:0007669"/>
    <property type="project" value="InterPro"/>
</dbReference>
<evidence type="ECO:0000256" key="3">
    <source>
        <dbReference type="ARBA" id="ARBA00008639"/>
    </source>
</evidence>
<dbReference type="InterPro" id="IPR036052">
    <property type="entry name" value="TrpB-like_PALP_sf"/>
</dbReference>
<dbReference type="PANTHER" id="PTHR43780">
    <property type="entry name" value="1-AMINOCYCLOPROPANE-1-CARBOXYLATE DEAMINASE-RELATED"/>
    <property type="match status" value="1"/>
</dbReference>
<feature type="compositionally biased region" description="Pro residues" evidence="6">
    <location>
        <begin position="773"/>
        <end position="782"/>
    </location>
</feature>
<evidence type="ECO:0000259" key="7">
    <source>
        <dbReference type="Pfam" id="PF00291"/>
    </source>
</evidence>
<accession>A0A2T4GKJ8</accession>
<evidence type="ECO:0000256" key="6">
    <source>
        <dbReference type="SAM" id="MobiDB-lite"/>
    </source>
</evidence>
<dbReference type="NCBIfam" id="TIGR01274">
    <property type="entry name" value="ACC_deam"/>
    <property type="match status" value="1"/>
</dbReference>
<keyword evidence="5" id="KW-0663">Pyridoxal phosphate</keyword>
<dbReference type="InterPro" id="IPR001926">
    <property type="entry name" value="TrpB-like_PALP"/>
</dbReference>
<dbReference type="InterPro" id="IPR005965">
    <property type="entry name" value="ACP_carboxylate_deaminase"/>
</dbReference>
<keyword evidence="9" id="KW-1185">Reference proteome</keyword>
<protein>
    <submittedName>
        <fullName evidence="8">Putative 1-aminocyclopropane-1-carboxylate deaminase</fullName>
    </submittedName>
</protein>
<dbReference type="Pfam" id="PF00291">
    <property type="entry name" value="PALP"/>
    <property type="match status" value="1"/>
</dbReference>
<dbReference type="GO" id="GO:0009310">
    <property type="term" value="P:amine catabolic process"/>
    <property type="evidence" value="ECO:0007669"/>
    <property type="project" value="InterPro"/>
</dbReference>
<comment type="caution">
    <text evidence="8">The sequence shown here is derived from an EMBL/GenBank/DDBJ whole genome shotgun (WGS) entry which is preliminary data.</text>
</comment>
<gene>
    <name evidence="8" type="ORF">FCULG_00000366</name>
</gene>
<sequence>MTVVTLPEPFASIPRENFLFGASPLQPLPRISAALGGKVNVYAKREDCNSGLAYGGNKVRKLEYLAAEAQAEGCDTLVSIGGVQSNHTRAVTAVASKLGLKAATVQEHWVDWEDSGYEKVGNIQLSRLMGGDVRLDPSTFGIEHKTTLAKLKDELKSNGQKPYYIPAGASDHPLGGLGFARWAFEVEAQEKELGIFFDTIIVCAVTGSTFAGMIAGFKLAQKKNGSPARKIIGIDASGKVQQTFDQVLRIAKNTAAKIGLSEDDITADDVILDPNYNAKVYGIPDDTTLEAMRFGAATEAFITDPVYEGKSLAGMMDLIKTGKIAGGNVLYAHLGGQLALNAYSKFFNLSSKHHQLPRYAHDYLIQDSYVIQSSPDTLEKTTLGDLFSGQKSPKQQIDWAIDEPQEIFVHEKLAAVWTGWSIRADDGSIINHKKGLVGLAFTQGRWKVSGLASTERSIDIPNPKDETHLEQDIMKPINALLNDFSHPDWDTLKEWFLPDAGVTLYRPPSEPAPMTLEQSIRRLQNMIKSGITMQEKLHHAQVRKHGDLALWIDEYFHESTSKFELTDMDLLENFTNPERHIDRLGSPEEFFDDGDLAQLMSPTIQPGPPVAPTAGSDESATAKAKSPELFDFTSLGNDCMADQDMSGVVGTGGGGFERHVSTALTPATQSLRVESDEPVAEYRQENRPTGNQVNCRLQIHAQRCPPQLQPQVQNQYQLPVQVQDHTPAQFDCQVQTQALAFQRPLHQQYTLTNQYIQGNYQPVNFHQGFIPSQPDPPQPQPQPQFHFPSVTPSFSPTPVQPPRPAIEQPPKKYRAPLQPTAQTPKQAWLVPKLEIFTRQYQGFINTPKAAREIEWTFLSMSHPPESATTTHAAVDTSFPQTSQEYSNRVRQMFEAICDWSGPREWRAKMGHAMAAQWIENVKKDRQIRGLSTKMSELTDEDLAPPASAMPPVEEQWKNVIHRRLSDVEIELLCAKVLNEAMLAQQGRNFIPLWSNSETQWEEFDSFGQR</sequence>
<dbReference type="SUPFAM" id="SSF53686">
    <property type="entry name" value="Tryptophan synthase beta subunit-like PLP-dependent enzymes"/>
    <property type="match status" value="1"/>
</dbReference>
<dbReference type="PANTHER" id="PTHR43780:SF2">
    <property type="entry name" value="1-AMINOCYCLOPROPANE-1-CARBOXYLATE DEAMINASE-RELATED"/>
    <property type="match status" value="1"/>
</dbReference>
<dbReference type="CDD" id="cd06449">
    <property type="entry name" value="ACCD"/>
    <property type="match status" value="1"/>
</dbReference>
<evidence type="ECO:0000256" key="5">
    <source>
        <dbReference type="ARBA" id="ARBA00022898"/>
    </source>
</evidence>
<dbReference type="Gene3D" id="3.40.50.1100">
    <property type="match status" value="2"/>
</dbReference>
<dbReference type="GO" id="GO:0019148">
    <property type="term" value="F:D-cysteine desulfhydrase activity"/>
    <property type="evidence" value="ECO:0007669"/>
    <property type="project" value="TreeGrafter"/>
</dbReference>
<comment type="cofactor">
    <cofactor evidence="2">
        <name>pyridoxal 5'-phosphate</name>
        <dbReference type="ChEBI" id="CHEBI:597326"/>
    </cofactor>
</comment>
<dbReference type="OrthoDB" id="10266364at2759"/>
<evidence type="ECO:0000313" key="9">
    <source>
        <dbReference type="Proteomes" id="UP000241587"/>
    </source>
</evidence>
<reference evidence="8 9" key="1">
    <citation type="submission" date="2018-02" db="EMBL/GenBank/DDBJ databases">
        <title>Fusarium culmorum secondary metabolites in fungal-bacterial-plant interactions.</title>
        <authorList>
            <person name="Schmidt R."/>
        </authorList>
    </citation>
    <scope>NUCLEOTIDE SEQUENCE [LARGE SCALE GENOMIC DNA]</scope>
    <source>
        <strain evidence="8 9">PV</strain>
    </source>
</reference>
<comment type="similarity">
    <text evidence="3">Belongs to the ACC deaminase/D-cysteine desulfhydrase family.</text>
</comment>
<proteinExistence type="inferred from homology"/>
<name>A0A2T4GKJ8_FUSCU</name>
<feature type="region of interest" description="Disordered" evidence="6">
    <location>
        <begin position="765"/>
        <end position="821"/>
    </location>
</feature>
<feature type="compositionally biased region" description="Low complexity" evidence="6">
    <location>
        <begin position="783"/>
        <end position="797"/>
    </location>
</feature>
<keyword evidence="4" id="KW-0378">Hydrolase</keyword>
<evidence type="ECO:0000313" key="8">
    <source>
        <dbReference type="EMBL" id="PTD04035.1"/>
    </source>
</evidence>
<feature type="domain" description="Tryptophan synthase beta chain-like PALP" evidence="7">
    <location>
        <begin position="20"/>
        <end position="333"/>
    </location>
</feature>
<evidence type="ECO:0000256" key="2">
    <source>
        <dbReference type="ARBA" id="ARBA00001933"/>
    </source>
</evidence>
<dbReference type="Proteomes" id="UP000241587">
    <property type="component" value="Unassembled WGS sequence"/>
</dbReference>